<keyword evidence="5" id="KW-0539">Nucleus</keyword>
<dbReference type="GO" id="GO:0006351">
    <property type="term" value="P:DNA-templated transcription"/>
    <property type="evidence" value="ECO:0007669"/>
    <property type="project" value="InterPro"/>
</dbReference>
<evidence type="ECO:0000313" key="8">
    <source>
        <dbReference type="EMBL" id="KAJ9618583.1"/>
    </source>
</evidence>
<feature type="domain" description="Zn(2)-C6 fungal-type" evidence="7">
    <location>
        <begin position="26"/>
        <end position="59"/>
    </location>
</feature>
<dbReference type="SMART" id="SM00066">
    <property type="entry name" value="GAL4"/>
    <property type="match status" value="1"/>
</dbReference>
<evidence type="ECO:0000256" key="1">
    <source>
        <dbReference type="ARBA" id="ARBA00022723"/>
    </source>
</evidence>
<feature type="compositionally biased region" description="Polar residues" evidence="6">
    <location>
        <begin position="159"/>
        <end position="168"/>
    </location>
</feature>
<dbReference type="GO" id="GO:0000978">
    <property type="term" value="F:RNA polymerase II cis-regulatory region sequence-specific DNA binding"/>
    <property type="evidence" value="ECO:0007669"/>
    <property type="project" value="TreeGrafter"/>
</dbReference>
<feature type="region of interest" description="Disordered" evidence="6">
    <location>
        <begin position="152"/>
        <end position="178"/>
    </location>
</feature>
<dbReference type="PANTHER" id="PTHR47424">
    <property type="entry name" value="REGULATORY PROTEIN GAL4"/>
    <property type="match status" value="1"/>
</dbReference>
<keyword evidence="9" id="KW-1185">Reference proteome</keyword>
<keyword evidence="2" id="KW-0805">Transcription regulation</keyword>
<dbReference type="Pfam" id="PF00172">
    <property type="entry name" value="Zn_clus"/>
    <property type="match status" value="1"/>
</dbReference>
<dbReference type="InterPro" id="IPR036864">
    <property type="entry name" value="Zn2-C6_fun-type_DNA-bd_sf"/>
</dbReference>
<evidence type="ECO:0000256" key="6">
    <source>
        <dbReference type="SAM" id="MobiDB-lite"/>
    </source>
</evidence>
<dbReference type="GO" id="GO:0000435">
    <property type="term" value="P:positive regulation of transcription from RNA polymerase II promoter by galactose"/>
    <property type="evidence" value="ECO:0007669"/>
    <property type="project" value="TreeGrafter"/>
</dbReference>
<dbReference type="Proteomes" id="UP001172681">
    <property type="component" value="Unassembled WGS sequence"/>
</dbReference>
<evidence type="ECO:0000256" key="2">
    <source>
        <dbReference type="ARBA" id="ARBA00023015"/>
    </source>
</evidence>
<dbReference type="PROSITE" id="PS50048">
    <property type="entry name" value="ZN2_CY6_FUNGAL_2"/>
    <property type="match status" value="1"/>
</dbReference>
<dbReference type="InterPro" id="IPR007219">
    <property type="entry name" value="XnlR_reg_dom"/>
</dbReference>
<dbReference type="GO" id="GO:0005634">
    <property type="term" value="C:nucleus"/>
    <property type="evidence" value="ECO:0007669"/>
    <property type="project" value="TreeGrafter"/>
</dbReference>
<dbReference type="EMBL" id="JAPDRN010000140">
    <property type="protein sequence ID" value="KAJ9618583.1"/>
    <property type="molecule type" value="Genomic_DNA"/>
</dbReference>
<reference evidence="8" key="1">
    <citation type="submission" date="2022-10" db="EMBL/GenBank/DDBJ databases">
        <title>Culturing micro-colonial fungi from biological soil crusts in the Mojave desert and describing Neophaeococcomyces mojavensis, and introducing the new genera and species Taxawa tesnikishii.</title>
        <authorList>
            <person name="Kurbessoian T."/>
            <person name="Stajich J.E."/>
        </authorList>
    </citation>
    <scope>NUCLEOTIDE SEQUENCE</scope>
    <source>
        <strain evidence="8">TK_35</strain>
    </source>
</reference>
<dbReference type="GO" id="GO:0000981">
    <property type="term" value="F:DNA-binding transcription factor activity, RNA polymerase II-specific"/>
    <property type="evidence" value="ECO:0007669"/>
    <property type="project" value="InterPro"/>
</dbReference>
<organism evidence="8 9">
    <name type="scientific">Knufia peltigerae</name>
    <dbReference type="NCBI Taxonomy" id="1002370"/>
    <lineage>
        <taxon>Eukaryota</taxon>
        <taxon>Fungi</taxon>
        <taxon>Dikarya</taxon>
        <taxon>Ascomycota</taxon>
        <taxon>Pezizomycotina</taxon>
        <taxon>Eurotiomycetes</taxon>
        <taxon>Chaetothyriomycetidae</taxon>
        <taxon>Chaetothyriales</taxon>
        <taxon>Trichomeriaceae</taxon>
        <taxon>Knufia</taxon>
    </lineage>
</organism>
<dbReference type="SUPFAM" id="SSF57701">
    <property type="entry name" value="Zn2/Cys6 DNA-binding domain"/>
    <property type="match status" value="1"/>
</dbReference>
<dbReference type="SMART" id="SM00906">
    <property type="entry name" value="Fungal_trans"/>
    <property type="match status" value="1"/>
</dbReference>
<protein>
    <recommendedName>
        <fullName evidence="7">Zn(2)-C6 fungal-type domain-containing protein</fullName>
    </recommendedName>
</protein>
<evidence type="ECO:0000313" key="9">
    <source>
        <dbReference type="Proteomes" id="UP001172681"/>
    </source>
</evidence>
<proteinExistence type="predicted"/>
<dbReference type="PANTHER" id="PTHR47424:SF4">
    <property type="entry name" value="ZN(II)2CYS6 TRANSCRIPTION FACTOR (EUROFUNG)"/>
    <property type="match status" value="1"/>
</dbReference>
<accession>A0AA38XRE1</accession>
<keyword evidence="4" id="KW-0804">Transcription</keyword>
<dbReference type="CDD" id="cd00067">
    <property type="entry name" value="GAL4"/>
    <property type="match status" value="1"/>
</dbReference>
<dbReference type="CDD" id="cd12148">
    <property type="entry name" value="fungal_TF_MHR"/>
    <property type="match status" value="1"/>
</dbReference>
<evidence type="ECO:0000256" key="4">
    <source>
        <dbReference type="ARBA" id="ARBA00023163"/>
    </source>
</evidence>
<keyword evidence="1" id="KW-0479">Metal-binding</keyword>
<dbReference type="Gene3D" id="4.10.240.10">
    <property type="entry name" value="Zn(2)-C6 fungal-type DNA-binding domain"/>
    <property type="match status" value="1"/>
</dbReference>
<evidence type="ECO:0000256" key="3">
    <source>
        <dbReference type="ARBA" id="ARBA00023125"/>
    </source>
</evidence>
<dbReference type="GO" id="GO:0008270">
    <property type="term" value="F:zinc ion binding"/>
    <property type="evidence" value="ECO:0007669"/>
    <property type="project" value="InterPro"/>
</dbReference>
<name>A0AA38XRE1_9EURO</name>
<evidence type="ECO:0000259" key="7">
    <source>
        <dbReference type="PROSITE" id="PS50048"/>
    </source>
</evidence>
<comment type="caution">
    <text evidence="8">The sequence shown here is derived from an EMBL/GenBank/DDBJ whole genome shotgun (WGS) entry which is preliminary data.</text>
</comment>
<gene>
    <name evidence="8" type="ORF">H2204_013002</name>
</gene>
<sequence>MAGQGWTGRERSDEDRPAKRVRIVAACESCRSRKVKCDGKKPVCTPCAKIHGGGKDCVWTSRRYRGAGISKEDILQLRRRIEDLEGGGRIALEPPEQSSPPESAVDDEANKVNAMMGLADEGWQEKSNDWDSSANNFIRQIKTILANKAGSGLSEIEDTQSPAISSHSSTDRRSKRNQSVDIVRALPDRREADRLLTIYWHLKATLFPILEREEFDARYEALWSGEPLRDDDRIFLCMINIMFSLATILDPAEHSKRRLSRAGEFYQRAQQSLNFTVLQSRSTLTIQCFLLLGSYLQSTNDSQQCWVYVGLAIRIAQSLGLDRASTSANAPTLKRRETLRKIWHGCVFMDRVLALAFGRQPIISFNAASQVPPPLSHDPQQCKCFTSLSDADPDEEECHFFVESLKYYELISQTLMTLYNSPSETSGSDDPYVLYFGAPGPKTVGYLAEIDQKLRSWRSGLPFHLRSSLDVHKSKVHQRQSNTLWLRDHYIRLLMLRPILSRFCSRAGHVKESLEEMMPWQLALQISVLCVKTALEVIDFFNATIQETTTDSLEDIIPAWWYSILYIYTAASVMVVARINPGILNGISETVIFEACRNVIQVLKRFETYSPQAKTYSASIEVLFSQVTPSAFRTQRIQEPTNLYHPHPLLSQPPHMHNPTMPFGLERGLSNTMSTGPLWWDTRLAEGGSRDGMQAQLQDPGQEYGTALQMGDLMPGSPGPLNFTDTSNLWMDLCDMTWLNNAPFQ</sequence>
<keyword evidence="3" id="KW-0238">DNA-binding</keyword>
<dbReference type="InterPro" id="IPR051127">
    <property type="entry name" value="Fungal_SecMet_Regulators"/>
</dbReference>
<dbReference type="AlphaFoldDB" id="A0AA38XRE1"/>
<dbReference type="InterPro" id="IPR001138">
    <property type="entry name" value="Zn2Cys6_DnaBD"/>
</dbReference>
<evidence type="ECO:0000256" key="5">
    <source>
        <dbReference type="ARBA" id="ARBA00023242"/>
    </source>
</evidence>
<dbReference type="Pfam" id="PF04082">
    <property type="entry name" value="Fungal_trans"/>
    <property type="match status" value="1"/>
</dbReference>